<feature type="region of interest" description="Disordered" evidence="1">
    <location>
        <begin position="30"/>
        <end position="76"/>
    </location>
</feature>
<keyword evidence="3" id="KW-1185">Reference proteome</keyword>
<dbReference type="AlphaFoldDB" id="A0A8H6DKJ3"/>
<reference evidence="2 3" key="1">
    <citation type="submission" date="2020-05" db="EMBL/GenBank/DDBJ databases">
        <title>Identification and distribution of gene clusters putatively required for synthesis of sphingolipid metabolism inhibitors in phylogenetically diverse species of the filamentous fungus Fusarium.</title>
        <authorList>
            <person name="Kim H.-S."/>
            <person name="Busman M."/>
            <person name="Brown D.W."/>
            <person name="Divon H."/>
            <person name="Uhlig S."/>
            <person name="Proctor R.H."/>
        </authorList>
    </citation>
    <scope>NUCLEOTIDE SEQUENCE [LARGE SCALE GENOMIC DNA]</scope>
    <source>
        <strain evidence="2 3">NRRL 26131</strain>
    </source>
</reference>
<comment type="caution">
    <text evidence="2">The sequence shown here is derived from an EMBL/GenBank/DDBJ whole genome shotgun (WGS) entry which is preliminary data.</text>
</comment>
<organism evidence="2 3">
    <name type="scientific">Fusarium globosum</name>
    <dbReference type="NCBI Taxonomy" id="78864"/>
    <lineage>
        <taxon>Eukaryota</taxon>
        <taxon>Fungi</taxon>
        <taxon>Dikarya</taxon>
        <taxon>Ascomycota</taxon>
        <taxon>Pezizomycotina</taxon>
        <taxon>Sordariomycetes</taxon>
        <taxon>Hypocreomycetidae</taxon>
        <taxon>Hypocreales</taxon>
        <taxon>Nectriaceae</taxon>
        <taxon>Fusarium</taxon>
        <taxon>Fusarium fujikuroi species complex</taxon>
    </lineage>
</organism>
<accession>A0A8H6DKJ3</accession>
<dbReference type="EMBL" id="JAAQPF010000024">
    <property type="protein sequence ID" value="KAF5720030.1"/>
    <property type="molecule type" value="Genomic_DNA"/>
</dbReference>
<dbReference type="Proteomes" id="UP000532311">
    <property type="component" value="Unassembled WGS sequence"/>
</dbReference>
<evidence type="ECO:0000256" key="1">
    <source>
        <dbReference type="SAM" id="MobiDB-lite"/>
    </source>
</evidence>
<protein>
    <submittedName>
        <fullName evidence="2">Uncharacterized protein</fullName>
    </submittedName>
</protein>
<evidence type="ECO:0000313" key="3">
    <source>
        <dbReference type="Proteomes" id="UP000532311"/>
    </source>
</evidence>
<proteinExistence type="predicted"/>
<name>A0A8H6DKJ3_9HYPO</name>
<feature type="compositionally biased region" description="Low complexity" evidence="1">
    <location>
        <begin position="50"/>
        <end position="63"/>
    </location>
</feature>
<gene>
    <name evidence="2" type="ORF">FGLOB1_870</name>
</gene>
<sequence length="101" mass="10672">MGIIDVTPSHQALGVCYHLPLPLDRPPEVSGNLSPLLQSPIGKSPPTSSLRPVRPPLEFLRPEPLSRPPRTSCGPEACSLRTLEAGATEPSESGGNIAQVM</sequence>
<evidence type="ECO:0000313" key="2">
    <source>
        <dbReference type="EMBL" id="KAF5720030.1"/>
    </source>
</evidence>